<dbReference type="Proteomes" id="UP000609064">
    <property type="component" value="Unassembled WGS sequence"/>
</dbReference>
<evidence type="ECO:0000259" key="1">
    <source>
        <dbReference type="Pfam" id="PF01593"/>
    </source>
</evidence>
<organism evidence="2 3">
    <name type="scientific">Emticicia aquatilis</name>
    <dbReference type="NCBI Taxonomy" id="1537369"/>
    <lineage>
        <taxon>Bacteria</taxon>
        <taxon>Pseudomonadati</taxon>
        <taxon>Bacteroidota</taxon>
        <taxon>Cytophagia</taxon>
        <taxon>Cytophagales</taxon>
        <taxon>Leadbetterellaceae</taxon>
        <taxon>Emticicia</taxon>
    </lineage>
</organism>
<name>A0A916YHF0_9BACT</name>
<dbReference type="InterPro" id="IPR036188">
    <property type="entry name" value="FAD/NAD-bd_sf"/>
</dbReference>
<feature type="domain" description="Amine oxidase" evidence="1">
    <location>
        <begin position="83"/>
        <end position="317"/>
    </location>
</feature>
<keyword evidence="3" id="KW-1185">Reference proteome</keyword>
<dbReference type="Pfam" id="PF01593">
    <property type="entry name" value="Amino_oxidase"/>
    <property type="match status" value="1"/>
</dbReference>
<comment type="caution">
    <text evidence="2">The sequence shown here is derived from an EMBL/GenBank/DDBJ whole genome shotgun (WGS) entry which is preliminary data.</text>
</comment>
<dbReference type="AlphaFoldDB" id="A0A916YHF0"/>
<dbReference type="GO" id="GO:0016491">
    <property type="term" value="F:oxidoreductase activity"/>
    <property type="evidence" value="ECO:0007669"/>
    <property type="project" value="InterPro"/>
</dbReference>
<sequence length="319" mass="34487">MKNSCIIIGAGLSGLTAAHELLKNNWEVTILDKGRGVGGRMATRRAGEARFDHGAQYFSTKTPDFKAFTQNFLQASIAKEWHLEEGDKSFSHPRVIGINGMSSIPKFLAEGLNIRTNEKAIGISETENGCKVITETGNSYEANAIICTVPAPQAIELLQKSEISLAEISILENIQYQPCIAVMASLNAPTNIPSPGGISLENSNISWIADNFQKGISPVFSVTIHANPAFSLAHFDDDLNEVGKQLLSEVSYLISAESVESLQVHRWRYSLASERHTDNFLVSASTKFPLIFAGDGFGIGSIEGAFISGKSAAQNLLKI</sequence>
<dbReference type="SUPFAM" id="SSF51905">
    <property type="entry name" value="FAD/NAD(P)-binding domain"/>
    <property type="match status" value="1"/>
</dbReference>
<evidence type="ECO:0000313" key="3">
    <source>
        <dbReference type="Proteomes" id="UP000609064"/>
    </source>
</evidence>
<dbReference type="Pfam" id="PF13450">
    <property type="entry name" value="NAD_binding_8"/>
    <property type="match status" value="1"/>
</dbReference>
<gene>
    <name evidence="2" type="ORF">GCM10011514_06010</name>
</gene>
<evidence type="ECO:0000313" key="2">
    <source>
        <dbReference type="EMBL" id="GGD44798.1"/>
    </source>
</evidence>
<protein>
    <recommendedName>
        <fullName evidence="1">Amine oxidase domain-containing protein</fullName>
    </recommendedName>
</protein>
<accession>A0A916YHF0</accession>
<proteinExistence type="predicted"/>
<reference evidence="2" key="1">
    <citation type="journal article" date="2014" name="Int. J. Syst. Evol. Microbiol.">
        <title>Complete genome sequence of Corynebacterium casei LMG S-19264T (=DSM 44701T), isolated from a smear-ripened cheese.</title>
        <authorList>
            <consortium name="US DOE Joint Genome Institute (JGI-PGF)"/>
            <person name="Walter F."/>
            <person name="Albersmeier A."/>
            <person name="Kalinowski J."/>
            <person name="Ruckert C."/>
        </authorList>
    </citation>
    <scope>NUCLEOTIDE SEQUENCE</scope>
    <source>
        <strain evidence="2">CGMCC 1.15958</strain>
    </source>
</reference>
<dbReference type="PANTHER" id="PTHR16128">
    <property type="entry name" value="FAD/NAD(P)-BINDING OXIDOREDUCTASE FAMILY PROTEIN"/>
    <property type="match status" value="1"/>
</dbReference>
<dbReference type="Gene3D" id="3.50.50.60">
    <property type="entry name" value="FAD/NAD(P)-binding domain"/>
    <property type="match status" value="1"/>
</dbReference>
<dbReference type="EMBL" id="BMKK01000001">
    <property type="protein sequence ID" value="GGD44798.1"/>
    <property type="molecule type" value="Genomic_DNA"/>
</dbReference>
<dbReference type="RefSeq" id="WP_188764522.1">
    <property type="nucleotide sequence ID" value="NZ_BMKK01000001.1"/>
</dbReference>
<dbReference type="InterPro" id="IPR002937">
    <property type="entry name" value="Amino_oxidase"/>
</dbReference>
<dbReference type="Gene3D" id="3.90.660.10">
    <property type="match status" value="1"/>
</dbReference>
<dbReference type="PANTHER" id="PTHR16128:SF5">
    <property type="entry name" value="FAD_NAD(P)-BINDING OXIDOREDUCTASE FAMILY PROTEIN"/>
    <property type="match status" value="1"/>
</dbReference>
<reference evidence="2" key="2">
    <citation type="submission" date="2020-09" db="EMBL/GenBank/DDBJ databases">
        <authorList>
            <person name="Sun Q."/>
            <person name="Zhou Y."/>
        </authorList>
    </citation>
    <scope>NUCLEOTIDE SEQUENCE</scope>
    <source>
        <strain evidence="2">CGMCC 1.15958</strain>
    </source>
</reference>